<comment type="caution">
    <text evidence="1">The sequence shown here is derived from an EMBL/GenBank/DDBJ whole genome shotgun (WGS) entry which is preliminary data.</text>
</comment>
<reference evidence="1 2" key="1">
    <citation type="submission" date="2020-09" db="EMBL/GenBank/DDBJ databases">
        <title>De no assembly of potato wild relative species, Solanum commersonii.</title>
        <authorList>
            <person name="Cho K."/>
        </authorList>
    </citation>
    <scope>NUCLEOTIDE SEQUENCE [LARGE SCALE GENOMIC DNA]</scope>
    <source>
        <strain evidence="1">LZ3.2</strain>
        <tissue evidence="1">Leaf</tissue>
    </source>
</reference>
<sequence length="74" mass="8596">MNVRLRGGQMKLHRQYVFEVLVEAWTFKRKTEQKGLKRTRNEICEALKEVDQKAMNGAIDELPISSVKQYGTAQ</sequence>
<dbReference type="AlphaFoldDB" id="A0A9J5X330"/>
<evidence type="ECO:0000313" key="2">
    <source>
        <dbReference type="Proteomes" id="UP000824120"/>
    </source>
</evidence>
<keyword evidence="2" id="KW-1185">Reference proteome</keyword>
<dbReference type="EMBL" id="JACXVP010000010">
    <property type="protein sequence ID" value="KAG5581488.1"/>
    <property type="molecule type" value="Genomic_DNA"/>
</dbReference>
<protein>
    <submittedName>
        <fullName evidence="1">Uncharacterized protein</fullName>
    </submittedName>
</protein>
<accession>A0A9J5X330</accession>
<dbReference type="Proteomes" id="UP000824120">
    <property type="component" value="Chromosome 10"/>
</dbReference>
<organism evidence="1 2">
    <name type="scientific">Solanum commersonii</name>
    <name type="common">Commerson's wild potato</name>
    <name type="synonym">Commerson's nightshade</name>
    <dbReference type="NCBI Taxonomy" id="4109"/>
    <lineage>
        <taxon>Eukaryota</taxon>
        <taxon>Viridiplantae</taxon>
        <taxon>Streptophyta</taxon>
        <taxon>Embryophyta</taxon>
        <taxon>Tracheophyta</taxon>
        <taxon>Spermatophyta</taxon>
        <taxon>Magnoliopsida</taxon>
        <taxon>eudicotyledons</taxon>
        <taxon>Gunneridae</taxon>
        <taxon>Pentapetalae</taxon>
        <taxon>asterids</taxon>
        <taxon>lamiids</taxon>
        <taxon>Solanales</taxon>
        <taxon>Solanaceae</taxon>
        <taxon>Solanoideae</taxon>
        <taxon>Solaneae</taxon>
        <taxon>Solanum</taxon>
    </lineage>
</organism>
<evidence type="ECO:0000313" key="1">
    <source>
        <dbReference type="EMBL" id="KAG5581488.1"/>
    </source>
</evidence>
<gene>
    <name evidence="1" type="ORF">H5410_052115</name>
</gene>
<name>A0A9J5X330_SOLCO</name>
<proteinExistence type="predicted"/>